<evidence type="ECO:0000259" key="7">
    <source>
        <dbReference type="PROSITE" id="PS50157"/>
    </source>
</evidence>
<dbReference type="Proteomes" id="UP001353858">
    <property type="component" value="Unassembled WGS sequence"/>
</dbReference>
<feature type="domain" description="C2H2-type" evidence="7">
    <location>
        <begin position="297"/>
        <end position="325"/>
    </location>
</feature>
<dbReference type="SMART" id="SM00355">
    <property type="entry name" value="ZnF_C2H2"/>
    <property type="match status" value="10"/>
</dbReference>
<reference evidence="9" key="1">
    <citation type="submission" date="2023-01" db="EMBL/GenBank/DDBJ databases">
        <title>Key to firefly adult light organ development and bioluminescence: homeobox transcription factors regulate luciferase expression and transportation to peroxisome.</title>
        <authorList>
            <person name="Fu X."/>
        </authorList>
    </citation>
    <scope>NUCLEOTIDE SEQUENCE [LARGE SCALE GENOMIC DNA]</scope>
</reference>
<dbReference type="PROSITE" id="PS00028">
    <property type="entry name" value="ZINC_FINGER_C2H2_1"/>
    <property type="match status" value="6"/>
</dbReference>
<feature type="domain" description="C2H2-type" evidence="7">
    <location>
        <begin position="211"/>
        <end position="240"/>
    </location>
</feature>
<comment type="caution">
    <text evidence="8">The sequence shown here is derived from an EMBL/GenBank/DDBJ whole genome shotgun (WGS) entry which is preliminary data.</text>
</comment>
<keyword evidence="3 5" id="KW-0863">Zinc-finger</keyword>
<feature type="domain" description="C2H2-type" evidence="7">
    <location>
        <begin position="385"/>
        <end position="413"/>
    </location>
</feature>
<dbReference type="Gene3D" id="3.30.160.60">
    <property type="entry name" value="Classic Zinc Finger"/>
    <property type="match status" value="5"/>
</dbReference>
<evidence type="ECO:0000256" key="5">
    <source>
        <dbReference type="PROSITE-ProRule" id="PRU00042"/>
    </source>
</evidence>
<dbReference type="PANTHER" id="PTHR24409:SF295">
    <property type="entry name" value="AZ2-RELATED"/>
    <property type="match status" value="1"/>
</dbReference>
<accession>A0AAN7SNY9</accession>
<feature type="domain" description="C2H2-type" evidence="7">
    <location>
        <begin position="271"/>
        <end position="298"/>
    </location>
</feature>
<protein>
    <recommendedName>
        <fullName evidence="7">C2H2-type domain-containing protein</fullName>
    </recommendedName>
</protein>
<evidence type="ECO:0000313" key="8">
    <source>
        <dbReference type="EMBL" id="KAK4879493.1"/>
    </source>
</evidence>
<evidence type="ECO:0000256" key="4">
    <source>
        <dbReference type="ARBA" id="ARBA00022833"/>
    </source>
</evidence>
<dbReference type="PROSITE" id="PS50157">
    <property type="entry name" value="ZINC_FINGER_C2H2_2"/>
    <property type="match status" value="5"/>
</dbReference>
<dbReference type="AlphaFoldDB" id="A0AAN7SNY9"/>
<evidence type="ECO:0000256" key="1">
    <source>
        <dbReference type="ARBA" id="ARBA00022723"/>
    </source>
</evidence>
<dbReference type="Pfam" id="PF00096">
    <property type="entry name" value="zf-C2H2"/>
    <property type="match status" value="2"/>
</dbReference>
<gene>
    <name evidence="8" type="ORF">RN001_007639</name>
</gene>
<dbReference type="SUPFAM" id="SSF57667">
    <property type="entry name" value="beta-beta-alpha zinc fingers"/>
    <property type="match status" value="3"/>
</dbReference>
<keyword evidence="1" id="KW-0479">Metal-binding</keyword>
<evidence type="ECO:0000256" key="2">
    <source>
        <dbReference type="ARBA" id="ARBA00022737"/>
    </source>
</evidence>
<feature type="region of interest" description="Disordered" evidence="6">
    <location>
        <begin position="36"/>
        <end position="62"/>
    </location>
</feature>
<dbReference type="InterPro" id="IPR013087">
    <property type="entry name" value="Znf_C2H2_type"/>
</dbReference>
<keyword evidence="4" id="KW-0862">Zinc</keyword>
<keyword evidence="9" id="KW-1185">Reference proteome</keyword>
<dbReference type="GO" id="GO:0000981">
    <property type="term" value="F:DNA-binding transcription factor activity, RNA polymerase II-specific"/>
    <property type="evidence" value="ECO:0007669"/>
    <property type="project" value="TreeGrafter"/>
</dbReference>
<organism evidence="8 9">
    <name type="scientific">Aquatica leii</name>
    <dbReference type="NCBI Taxonomy" id="1421715"/>
    <lineage>
        <taxon>Eukaryota</taxon>
        <taxon>Metazoa</taxon>
        <taxon>Ecdysozoa</taxon>
        <taxon>Arthropoda</taxon>
        <taxon>Hexapoda</taxon>
        <taxon>Insecta</taxon>
        <taxon>Pterygota</taxon>
        <taxon>Neoptera</taxon>
        <taxon>Endopterygota</taxon>
        <taxon>Coleoptera</taxon>
        <taxon>Polyphaga</taxon>
        <taxon>Elateriformia</taxon>
        <taxon>Elateroidea</taxon>
        <taxon>Lampyridae</taxon>
        <taxon>Luciolinae</taxon>
        <taxon>Aquatica</taxon>
    </lineage>
</organism>
<sequence length="535" mass="62451">MAEILEEKQVTSKLAVFEHIPCKEKKTNAKDTGYKRSFKRCQSPPSDNDLVIDDEDSIQPPRKRNRGVRLAVEPLELQCHWENCQEVTNDYQWYIKHLKDHLADVSNNQHVFTCLWLNCIYTTSEKYILVQHVSYHGYHTKLKNIGKNVLERYNLPKCNNFSEVVFPVSLAGYSCDWEDCGSILTDIVEFHEHIKLHVNSNPKYCKDDEVIPCLWIGCNYKFPSMYKLSDHLRTHTKEKVVACPSCGSMFATKTKFYDHRKRQLPIEAQSYQCSQCSKLFPTERLLRDHMRSHINHYKCTLCDMTCPKPSALATHIRYRHLEERPLKCNICKLKCISKQCLEAHLITHCPEKLIACEECDFRCRSLYTLDKHYQNVHGLGVAQIYECHCCQARFDRGNLLTKHLIKAHDYYWPSGHSRFRYKEDTDGIYRLQTVRYESIEVTQEMITNNSTQQQPDLGGNSQKYNLRRRNDKTPNYVLMVAENGEQNVVCPTTNSIVITINDVDDKGNILNTETLQSNEMKIMESRNNSEKKDPV</sequence>
<evidence type="ECO:0000313" key="9">
    <source>
        <dbReference type="Proteomes" id="UP001353858"/>
    </source>
</evidence>
<dbReference type="PANTHER" id="PTHR24409">
    <property type="entry name" value="ZINC FINGER PROTEIN 142"/>
    <property type="match status" value="1"/>
</dbReference>
<evidence type="ECO:0000256" key="6">
    <source>
        <dbReference type="SAM" id="MobiDB-lite"/>
    </source>
</evidence>
<keyword evidence="2" id="KW-0677">Repeat</keyword>
<dbReference type="EMBL" id="JARPUR010000003">
    <property type="protein sequence ID" value="KAK4879493.1"/>
    <property type="molecule type" value="Genomic_DNA"/>
</dbReference>
<dbReference type="GO" id="GO:0008270">
    <property type="term" value="F:zinc ion binding"/>
    <property type="evidence" value="ECO:0007669"/>
    <property type="project" value="UniProtKB-KW"/>
</dbReference>
<dbReference type="GO" id="GO:0005634">
    <property type="term" value="C:nucleus"/>
    <property type="evidence" value="ECO:0007669"/>
    <property type="project" value="TreeGrafter"/>
</dbReference>
<dbReference type="GO" id="GO:0000977">
    <property type="term" value="F:RNA polymerase II transcription regulatory region sequence-specific DNA binding"/>
    <property type="evidence" value="ECO:0007669"/>
    <property type="project" value="TreeGrafter"/>
</dbReference>
<name>A0AAN7SNY9_9COLE</name>
<evidence type="ECO:0000256" key="3">
    <source>
        <dbReference type="ARBA" id="ARBA00022771"/>
    </source>
</evidence>
<proteinExistence type="predicted"/>
<dbReference type="InterPro" id="IPR036236">
    <property type="entry name" value="Znf_C2H2_sf"/>
</dbReference>
<feature type="domain" description="C2H2-type" evidence="7">
    <location>
        <begin position="173"/>
        <end position="202"/>
    </location>
</feature>